<reference evidence="2 3" key="1">
    <citation type="journal article" date="2016" name="Environ. Microbiol.">
        <title>Genomic resolution of a cold subsurface aquifer community provides metabolic insights for novel microbes adapted to high CO concentrations.</title>
        <authorList>
            <person name="Probst A.J."/>
            <person name="Castelle C.J."/>
            <person name="Singh A."/>
            <person name="Brown C.T."/>
            <person name="Anantharaman K."/>
            <person name="Sharon I."/>
            <person name="Hug L.A."/>
            <person name="Burstein D."/>
            <person name="Emerson J.B."/>
            <person name="Thomas B.C."/>
            <person name="Banfield J.F."/>
        </authorList>
    </citation>
    <scope>NUCLEOTIDE SEQUENCE [LARGE SCALE GENOMIC DNA]</scope>
    <source>
        <strain evidence="2">CG1_02_43_90</strain>
    </source>
</reference>
<dbReference type="EMBL" id="MNVN01000003">
    <property type="protein sequence ID" value="OIO31218.1"/>
    <property type="molecule type" value="Genomic_DNA"/>
</dbReference>
<proteinExistence type="predicted"/>
<dbReference type="SUPFAM" id="SSF52317">
    <property type="entry name" value="Class I glutamine amidotransferase-like"/>
    <property type="match status" value="1"/>
</dbReference>
<dbReference type="InterPro" id="IPR017926">
    <property type="entry name" value="GATASE"/>
</dbReference>
<dbReference type="PROSITE" id="PS51273">
    <property type="entry name" value="GATASE_TYPE_1"/>
    <property type="match status" value="1"/>
</dbReference>
<dbReference type="AlphaFoldDB" id="A0A1J4V222"/>
<evidence type="ECO:0000259" key="1">
    <source>
        <dbReference type="Pfam" id="PF00117"/>
    </source>
</evidence>
<dbReference type="Pfam" id="PF00117">
    <property type="entry name" value="GATase"/>
    <property type="match status" value="1"/>
</dbReference>
<protein>
    <recommendedName>
        <fullName evidence="1">Glutamine amidotransferase domain-containing protein</fullName>
    </recommendedName>
</protein>
<evidence type="ECO:0000313" key="3">
    <source>
        <dbReference type="Proteomes" id="UP000181992"/>
    </source>
</evidence>
<evidence type="ECO:0000313" key="2">
    <source>
        <dbReference type="EMBL" id="OIO31218.1"/>
    </source>
</evidence>
<dbReference type="Proteomes" id="UP000181992">
    <property type="component" value="Unassembled WGS sequence"/>
</dbReference>
<feature type="domain" description="Glutamine amidotransferase" evidence="1">
    <location>
        <begin position="6"/>
        <end position="174"/>
    </location>
</feature>
<organism evidence="2 3">
    <name type="scientific">Candidatus Nomurabacteria bacterium CG1_02_43_90</name>
    <dbReference type="NCBI Taxonomy" id="1805281"/>
    <lineage>
        <taxon>Bacteria</taxon>
        <taxon>Candidatus Nomuraibacteriota</taxon>
    </lineage>
</organism>
<dbReference type="InterPro" id="IPR029062">
    <property type="entry name" value="Class_I_gatase-like"/>
</dbReference>
<comment type="caution">
    <text evidence="2">The sequence shown here is derived from an EMBL/GenBank/DDBJ whole genome shotgun (WGS) entry which is preliminary data.</text>
</comment>
<dbReference type="STRING" id="1805281.AUJ77_00205"/>
<sequence length="178" mass="20440">MKILLVDNHTKNIEETKKLLRNFDFSICKKEEFSPNFANTFDLIIFLGGSGVNPVKNHKEDYANEINFIRETDKKIIGICLGCEIVATAFNCTLKELEAKEKGISNIKFENVEIPIYEAHRFVIDKVSDEIEALATSNHGVEMIKHKIKPIYGLQFHPEMFVDKTKGDEIFFKILETI</sequence>
<accession>A0A1J4V222</accession>
<dbReference type="Gene3D" id="3.40.50.880">
    <property type="match status" value="1"/>
</dbReference>
<name>A0A1J4V222_9BACT</name>
<gene>
    <name evidence="2" type="ORF">AUJ77_00205</name>
</gene>